<evidence type="ECO:0000256" key="6">
    <source>
        <dbReference type="ARBA" id="ARBA00022679"/>
    </source>
</evidence>
<protein>
    <recommendedName>
        <fullName evidence="12">Geranylgeranyl diphosphate synthase</fullName>
        <ecNumber evidence="4">2.5.1.29</ecNumber>
    </recommendedName>
    <alternativeName>
        <fullName evidence="13">Farnesyltranstransferase</fullName>
    </alternativeName>
</protein>
<evidence type="ECO:0000256" key="10">
    <source>
        <dbReference type="ARBA" id="ARBA00023171"/>
    </source>
</evidence>
<gene>
    <name evidence="17" type="ORF">FHS89_000081</name>
</gene>
<evidence type="ECO:0000313" key="18">
    <source>
        <dbReference type="Proteomes" id="UP000553766"/>
    </source>
</evidence>
<evidence type="ECO:0000256" key="2">
    <source>
        <dbReference type="ARBA" id="ARBA00005221"/>
    </source>
</evidence>
<dbReference type="SFLD" id="SFLDS00005">
    <property type="entry name" value="Isoprenoid_Synthase_Type_I"/>
    <property type="match status" value="1"/>
</dbReference>
<keyword evidence="5" id="KW-0602">Photosynthesis</keyword>
<dbReference type="GO" id="GO:0015995">
    <property type="term" value="P:chlorophyll biosynthetic process"/>
    <property type="evidence" value="ECO:0007669"/>
    <property type="project" value="UniProtKB-KW"/>
</dbReference>
<evidence type="ECO:0000256" key="15">
    <source>
        <dbReference type="ARBA" id="ARBA00054703"/>
    </source>
</evidence>
<dbReference type="EMBL" id="JACIJS010000001">
    <property type="protein sequence ID" value="MBB5514083.1"/>
    <property type="molecule type" value="Genomic_DNA"/>
</dbReference>
<evidence type="ECO:0000256" key="11">
    <source>
        <dbReference type="ARBA" id="ARBA00023229"/>
    </source>
</evidence>
<evidence type="ECO:0000313" key="17">
    <source>
        <dbReference type="EMBL" id="MBB5514083.1"/>
    </source>
</evidence>
<comment type="caution">
    <text evidence="17">The sequence shown here is derived from an EMBL/GenBank/DDBJ whole genome shotgun (WGS) entry which is preliminary data.</text>
</comment>
<evidence type="ECO:0000256" key="1">
    <source>
        <dbReference type="ARBA" id="ARBA00001946"/>
    </source>
</evidence>
<comment type="function">
    <text evidence="15">Catalyzes the condensation of farnesyl diphosphate (FPP) and isopentenyl diphosphate (IPP) to yield geranylgeranyl diphosphate (GGPP) needed for biosynthesis of carotenoids and diterpenes.</text>
</comment>
<dbReference type="PROSITE" id="PS00444">
    <property type="entry name" value="POLYPRENYL_SYNTHASE_2"/>
    <property type="match status" value="1"/>
</dbReference>
<dbReference type="AlphaFoldDB" id="A0A840WIN9"/>
<reference evidence="17 18" key="1">
    <citation type="submission" date="2020-08" db="EMBL/GenBank/DDBJ databases">
        <title>Genomic Encyclopedia of Type Strains, Phase IV (KMG-IV): sequencing the most valuable type-strain genomes for metagenomic binning, comparative biology and taxonomic classification.</title>
        <authorList>
            <person name="Goeker M."/>
        </authorList>
    </citation>
    <scope>NUCLEOTIDE SEQUENCE [LARGE SCALE GENOMIC DNA]</scope>
    <source>
        <strain evidence="17 18">DSM 103377</strain>
    </source>
</reference>
<dbReference type="GO" id="GO:0046872">
    <property type="term" value="F:metal ion binding"/>
    <property type="evidence" value="ECO:0007669"/>
    <property type="project" value="UniProtKB-KW"/>
</dbReference>
<evidence type="ECO:0000256" key="3">
    <source>
        <dbReference type="ARBA" id="ARBA00006706"/>
    </source>
</evidence>
<evidence type="ECO:0000256" key="14">
    <source>
        <dbReference type="ARBA" id="ARBA00048119"/>
    </source>
</evidence>
<evidence type="ECO:0000256" key="8">
    <source>
        <dbReference type="ARBA" id="ARBA00022746"/>
    </source>
</evidence>
<name>A0A840WIN9_9RHOB</name>
<dbReference type="PANTHER" id="PTHR43281">
    <property type="entry name" value="FARNESYL DIPHOSPHATE SYNTHASE"/>
    <property type="match status" value="1"/>
</dbReference>
<evidence type="ECO:0000256" key="4">
    <source>
        <dbReference type="ARBA" id="ARBA00012382"/>
    </source>
</evidence>
<dbReference type="RefSeq" id="WP_184007337.1">
    <property type="nucleotide sequence ID" value="NZ_JACIJS010000001.1"/>
</dbReference>
<dbReference type="EC" id="2.5.1.29" evidence="4"/>
<dbReference type="GO" id="GO:0004311">
    <property type="term" value="F:geranylgeranyl diphosphate synthase activity"/>
    <property type="evidence" value="ECO:0007669"/>
    <property type="project" value="UniProtKB-EC"/>
</dbReference>
<dbReference type="CDD" id="cd00685">
    <property type="entry name" value="Trans_IPPS_HT"/>
    <property type="match status" value="1"/>
</dbReference>
<sequence length="291" mass="30148">MPAQFAARIERTLEAAAARAETPDAPPKLAAAMRHALFPGGARVRPQLALAVAMACGDDCPELSDAAAASIELIHCASLVHDDLPMFDDADIRRGKPSVHKAFSQPIALLAGDAMIVAAFDVLAREGHFQPGRLAALVGTLARATGVPNGICAGQGWESEEHIELSAYHRAKTGALFRAATTMGALAAGAEPAPWRELGDRIGEAFQVADDLRDALMTSEELGKPVGQDEVHQRPNAVALLGVDGAVGKLKDILGGAVASIPDCPGKLVLTKIVEAQAARLVPAPFATSAA</sequence>
<comment type="similarity">
    <text evidence="3 16">Belongs to the FPP/GGPP synthase family.</text>
</comment>
<comment type="pathway">
    <text evidence="2">Isoprenoid biosynthesis; geranylgeranyl diphosphate biosynthesis; geranylgeranyl diphosphate from farnesyl diphosphate and isopentenyl diphosphate: step 1/1.</text>
</comment>
<keyword evidence="11" id="KW-0414">Isoprene biosynthesis</keyword>
<proteinExistence type="inferred from homology"/>
<keyword evidence="9" id="KW-0460">Magnesium</keyword>
<comment type="catalytic activity">
    <reaction evidence="14">
        <text>isopentenyl diphosphate + (2E,6E)-farnesyl diphosphate = (2E,6E,10E)-geranylgeranyl diphosphate + diphosphate</text>
        <dbReference type="Rhea" id="RHEA:17653"/>
        <dbReference type="ChEBI" id="CHEBI:33019"/>
        <dbReference type="ChEBI" id="CHEBI:58756"/>
        <dbReference type="ChEBI" id="CHEBI:128769"/>
        <dbReference type="ChEBI" id="CHEBI:175763"/>
        <dbReference type="EC" id="2.5.1.29"/>
    </reaction>
</comment>
<keyword evidence="8" id="KW-0125">Carotenoid biosynthesis</keyword>
<organism evidence="17 18">
    <name type="scientific">Rubricella aquisinus</name>
    <dbReference type="NCBI Taxonomy" id="2028108"/>
    <lineage>
        <taxon>Bacteria</taxon>
        <taxon>Pseudomonadati</taxon>
        <taxon>Pseudomonadota</taxon>
        <taxon>Alphaproteobacteria</taxon>
        <taxon>Rhodobacterales</taxon>
        <taxon>Paracoccaceae</taxon>
        <taxon>Rubricella</taxon>
    </lineage>
</organism>
<dbReference type="GO" id="GO:0015979">
    <property type="term" value="P:photosynthesis"/>
    <property type="evidence" value="ECO:0007669"/>
    <property type="project" value="UniProtKB-KW"/>
</dbReference>
<dbReference type="Proteomes" id="UP000553766">
    <property type="component" value="Unassembled WGS sequence"/>
</dbReference>
<evidence type="ECO:0000256" key="13">
    <source>
        <dbReference type="ARBA" id="ARBA00032052"/>
    </source>
</evidence>
<dbReference type="InterPro" id="IPR008949">
    <property type="entry name" value="Isoprenoid_synthase_dom_sf"/>
</dbReference>
<accession>A0A840WIN9</accession>
<dbReference type="PANTHER" id="PTHR43281:SF1">
    <property type="entry name" value="FARNESYL DIPHOSPHATE SYNTHASE"/>
    <property type="match status" value="1"/>
</dbReference>
<dbReference type="InterPro" id="IPR033749">
    <property type="entry name" value="Polyprenyl_synt_CS"/>
</dbReference>
<keyword evidence="18" id="KW-1185">Reference proteome</keyword>
<keyword evidence="10" id="KW-0149">Chlorophyll biosynthesis</keyword>
<dbReference type="Gene3D" id="1.10.600.10">
    <property type="entry name" value="Farnesyl Diphosphate Synthase"/>
    <property type="match status" value="1"/>
</dbReference>
<dbReference type="Pfam" id="PF00348">
    <property type="entry name" value="polyprenyl_synt"/>
    <property type="match status" value="1"/>
</dbReference>
<dbReference type="SUPFAM" id="SSF48576">
    <property type="entry name" value="Terpenoid synthases"/>
    <property type="match status" value="1"/>
</dbReference>
<evidence type="ECO:0000256" key="9">
    <source>
        <dbReference type="ARBA" id="ARBA00022842"/>
    </source>
</evidence>
<evidence type="ECO:0000256" key="12">
    <source>
        <dbReference type="ARBA" id="ARBA00023818"/>
    </source>
</evidence>
<comment type="cofactor">
    <cofactor evidence="1">
        <name>Mg(2+)</name>
        <dbReference type="ChEBI" id="CHEBI:18420"/>
    </cofactor>
</comment>
<dbReference type="InterPro" id="IPR000092">
    <property type="entry name" value="Polyprenyl_synt"/>
</dbReference>
<dbReference type="FunFam" id="1.10.600.10:FF:000001">
    <property type="entry name" value="Geranylgeranyl diphosphate synthase"/>
    <property type="match status" value="1"/>
</dbReference>
<dbReference type="PROSITE" id="PS00723">
    <property type="entry name" value="POLYPRENYL_SYNTHASE_1"/>
    <property type="match status" value="1"/>
</dbReference>
<keyword evidence="7" id="KW-0479">Metal-binding</keyword>
<evidence type="ECO:0000256" key="5">
    <source>
        <dbReference type="ARBA" id="ARBA00022531"/>
    </source>
</evidence>
<evidence type="ECO:0000256" key="16">
    <source>
        <dbReference type="RuleBase" id="RU004466"/>
    </source>
</evidence>
<keyword evidence="6 16" id="KW-0808">Transferase</keyword>
<evidence type="ECO:0000256" key="7">
    <source>
        <dbReference type="ARBA" id="ARBA00022723"/>
    </source>
</evidence>
<dbReference type="GO" id="GO:0016117">
    <property type="term" value="P:carotenoid biosynthetic process"/>
    <property type="evidence" value="ECO:0007669"/>
    <property type="project" value="UniProtKB-KW"/>
</dbReference>